<accession>A0AAP4BR02</accession>
<keyword evidence="1" id="KW-1133">Transmembrane helix</keyword>
<keyword evidence="1" id="KW-0472">Membrane</keyword>
<reference evidence="2" key="1">
    <citation type="submission" date="2023-05" db="EMBL/GenBank/DDBJ databases">
        <title>Metabolic capabilities are highly conserved among human nasal-associated Corynebacterium species in pangenomic analyses.</title>
        <authorList>
            <person name="Tran T.H."/>
            <person name="Roberts A.Q."/>
            <person name="Escapa I.F."/>
            <person name="Gao W."/>
            <person name="Conlan S."/>
            <person name="Kong H."/>
            <person name="Segre J.A."/>
            <person name="Kelly M.S."/>
            <person name="Lemon K.P."/>
        </authorList>
    </citation>
    <scope>NUCLEOTIDE SEQUENCE</scope>
    <source>
        <strain evidence="2">KPL2773</strain>
    </source>
</reference>
<feature type="transmembrane region" description="Helical" evidence="1">
    <location>
        <begin position="6"/>
        <end position="34"/>
    </location>
</feature>
<evidence type="ECO:0000313" key="2">
    <source>
        <dbReference type="EMBL" id="MDK4307756.1"/>
    </source>
</evidence>
<dbReference type="AlphaFoldDB" id="A0AAP4BR02"/>
<sequence>MRFTLISTAAATIMTLAGASAFFIPAFIAVGIAIDKNERKNHAA</sequence>
<keyword evidence="1" id="KW-0812">Transmembrane</keyword>
<proteinExistence type="predicted"/>
<dbReference type="Proteomes" id="UP001224412">
    <property type="component" value="Unassembled WGS sequence"/>
</dbReference>
<protein>
    <submittedName>
        <fullName evidence="2">Uncharacterized protein</fullName>
    </submittedName>
</protein>
<evidence type="ECO:0000256" key="1">
    <source>
        <dbReference type="SAM" id="Phobius"/>
    </source>
</evidence>
<name>A0AAP4BR02_9CORY</name>
<gene>
    <name evidence="2" type="ORF">QPX42_09425</name>
</gene>
<dbReference type="EMBL" id="JASNVH010000016">
    <property type="protein sequence ID" value="MDK4307756.1"/>
    <property type="molecule type" value="Genomic_DNA"/>
</dbReference>
<organism evidence="2 3">
    <name type="scientific">Corynebacterium pseudodiphtheriticum</name>
    <dbReference type="NCBI Taxonomy" id="37637"/>
    <lineage>
        <taxon>Bacteria</taxon>
        <taxon>Bacillati</taxon>
        <taxon>Actinomycetota</taxon>
        <taxon>Actinomycetes</taxon>
        <taxon>Mycobacteriales</taxon>
        <taxon>Corynebacteriaceae</taxon>
        <taxon>Corynebacterium</taxon>
    </lineage>
</organism>
<evidence type="ECO:0000313" key="3">
    <source>
        <dbReference type="Proteomes" id="UP001224412"/>
    </source>
</evidence>
<comment type="caution">
    <text evidence="2">The sequence shown here is derived from an EMBL/GenBank/DDBJ whole genome shotgun (WGS) entry which is preliminary data.</text>
</comment>
<dbReference type="RefSeq" id="WP_284589292.1">
    <property type="nucleotide sequence ID" value="NZ_JASNUC010000018.1"/>
</dbReference>